<accession>A0A975AH07</accession>
<dbReference type="PANTHER" id="PTHR42756:SF2">
    <property type="entry name" value="MARR FAMILY REGULATORY PROTEIN"/>
    <property type="match status" value="1"/>
</dbReference>
<keyword evidence="2" id="KW-0238">DNA-binding</keyword>
<keyword evidence="3" id="KW-0804">Transcription</keyword>
<dbReference type="KEGG" id="alka:J0B03_09020"/>
<evidence type="ECO:0000313" key="6">
    <source>
        <dbReference type="Proteomes" id="UP000663499"/>
    </source>
</evidence>
<dbReference type="InterPro" id="IPR000835">
    <property type="entry name" value="HTH_MarR-typ"/>
</dbReference>
<dbReference type="PRINTS" id="PR00598">
    <property type="entry name" value="HTHMARR"/>
</dbReference>
<dbReference type="InterPro" id="IPR036390">
    <property type="entry name" value="WH_DNA-bd_sf"/>
</dbReference>
<dbReference type="RefSeq" id="WP_207299284.1">
    <property type="nucleotide sequence ID" value="NZ_CP071444.1"/>
</dbReference>
<evidence type="ECO:0000313" key="5">
    <source>
        <dbReference type="EMBL" id="QSX07942.1"/>
    </source>
</evidence>
<dbReference type="Gene3D" id="1.10.10.10">
    <property type="entry name" value="Winged helix-like DNA-binding domain superfamily/Winged helix DNA-binding domain"/>
    <property type="match status" value="1"/>
</dbReference>
<evidence type="ECO:0000259" key="4">
    <source>
        <dbReference type="PROSITE" id="PS50995"/>
    </source>
</evidence>
<keyword evidence="6" id="KW-1185">Reference proteome</keyword>
<dbReference type="InterPro" id="IPR036388">
    <property type="entry name" value="WH-like_DNA-bd_sf"/>
</dbReference>
<feature type="domain" description="HTH marR-type" evidence="4">
    <location>
        <begin position="1"/>
        <end position="134"/>
    </location>
</feature>
<evidence type="ECO:0000256" key="1">
    <source>
        <dbReference type="ARBA" id="ARBA00023015"/>
    </source>
</evidence>
<evidence type="ECO:0000256" key="3">
    <source>
        <dbReference type="ARBA" id="ARBA00023163"/>
    </source>
</evidence>
<dbReference type="InterPro" id="IPR023187">
    <property type="entry name" value="Tscrpt_reg_MarR-type_CS"/>
</dbReference>
<evidence type="ECO:0000256" key="2">
    <source>
        <dbReference type="ARBA" id="ARBA00023125"/>
    </source>
</evidence>
<dbReference type="GO" id="GO:0003677">
    <property type="term" value="F:DNA binding"/>
    <property type="evidence" value="ECO:0007669"/>
    <property type="project" value="UniProtKB-KW"/>
</dbReference>
<proteinExistence type="predicted"/>
<name>A0A975AH07_9FIRM</name>
<protein>
    <submittedName>
        <fullName evidence="5">Winged helix-turn-helix transcriptional regulator</fullName>
    </submittedName>
</protein>
<reference evidence="5" key="1">
    <citation type="submission" date="2021-03" db="EMBL/GenBank/DDBJ databases">
        <title>Alkalibacter marinus sp. nov., isolated from tidal flat sediment.</title>
        <authorList>
            <person name="Namirimu T."/>
            <person name="Yang J.-A."/>
            <person name="Yang S.-H."/>
            <person name="Kim Y.-J."/>
            <person name="Kwon K.K."/>
        </authorList>
    </citation>
    <scope>NUCLEOTIDE SEQUENCE</scope>
    <source>
        <strain evidence="5">ES005</strain>
    </source>
</reference>
<dbReference type="PROSITE" id="PS01117">
    <property type="entry name" value="HTH_MARR_1"/>
    <property type="match status" value="1"/>
</dbReference>
<dbReference type="Pfam" id="PF01047">
    <property type="entry name" value="MarR"/>
    <property type="match status" value="1"/>
</dbReference>
<dbReference type="PROSITE" id="PS50995">
    <property type="entry name" value="HTH_MARR_2"/>
    <property type="match status" value="1"/>
</dbReference>
<keyword evidence="1" id="KW-0805">Transcription regulation</keyword>
<gene>
    <name evidence="5" type="ORF">J0B03_09020</name>
</gene>
<dbReference type="EMBL" id="CP071444">
    <property type="protein sequence ID" value="QSX07942.1"/>
    <property type="molecule type" value="Genomic_DNA"/>
</dbReference>
<sequence>MKKSIGRMISILHRQAQVYHNCTLKDLEISSAEYPFLLYLYQRDGASQDELSSYLYIDKAATARSINSLEDKGFVERRKKAEDKRFNHVYLTDKAKDVEKEVRERVWNWSKLLTDGMDETEVEKLMDTLHEMVQKVEKHQGKKKTEE</sequence>
<dbReference type="PANTHER" id="PTHR42756">
    <property type="entry name" value="TRANSCRIPTIONAL REGULATOR, MARR"/>
    <property type="match status" value="1"/>
</dbReference>
<dbReference type="SMART" id="SM00347">
    <property type="entry name" value="HTH_MARR"/>
    <property type="match status" value="1"/>
</dbReference>
<dbReference type="AlphaFoldDB" id="A0A975AH07"/>
<dbReference type="GO" id="GO:0003700">
    <property type="term" value="F:DNA-binding transcription factor activity"/>
    <property type="evidence" value="ECO:0007669"/>
    <property type="project" value="InterPro"/>
</dbReference>
<dbReference type="SUPFAM" id="SSF46785">
    <property type="entry name" value="Winged helix' DNA-binding domain"/>
    <property type="match status" value="1"/>
</dbReference>
<dbReference type="Proteomes" id="UP000663499">
    <property type="component" value="Chromosome"/>
</dbReference>
<organism evidence="5 6">
    <name type="scientific">Alkalibacter rhizosphaerae</name>
    <dbReference type="NCBI Taxonomy" id="2815577"/>
    <lineage>
        <taxon>Bacteria</taxon>
        <taxon>Bacillati</taxon>
        <taxon>Bacillota</taxon>
        <taxon>Clostridia</taxon>
        <taxon>Eubacteriales</taxon>
        <taxon>Eubacteriaceae</taxon>
        <taxon>Alkalibacter</taxon>
    </lineage>
</organism>